<organism evidence="1 2">
    <name type="scientific">Tulasnella calospora MUT 4182</name>
    <dbReference type="NCBI Taxonomy" id="1051891"/>
    <lineage>
        <taxon>Eukaryota</taxon>
        <taxon>Fungi</taxon>
        <taxon>Dikarya</taxon>
        <taxon>Basidiomycota</taxon>
        <taxon>Agaricomycotina</taxon>
        <taxon>Agaricomycetes</taxon>
        <taxon>Cantharellales</taxon>
        <taxon>Tulasnellaceae</taxon>
        <taxon>Tulasnella</taxon>
    </lineage>
</organism>
<gene>
    <name evidence="1" type="ORF">M407DRAFT_31199</name>
</gene>
<dbReference type="HOGENOM" id="CLU_2374318_0_0_1"/>
<reference evidence="2" key="2">
    <citation type="submission" date="2015-01" db="EMBL/GenBank/DDBJ databases">
        <title>Evolutionary Origins and Diversification of the Mycorrhizal Mutualists.</title>
        <authorList>
            <consortium name="DOE Joint Genome Institute"/>
            <consortium name="Mycorrhizal Genomics Consortium"/>
            <person name="Kohler A."/>
            <person name="Kuo A."/>
            <person name="Nagy L.G."/>
            <person name="Floudas D."/>
            <person name="Copeland A."/>
            <person name="Barry K.W."/>
            <person name="Cichocki N."/>
            <person name="Veneault-Fourrey C."/>
            <person name="LaButti K."/>
            <person name="Lindquist E.A."/>
            <person name="Lipzen A."/>
            <person name="Lundell T."/>
            <person name="Morin E."/>
            <person name="Murat C."/>
            <person name="Riley R."/>
            <person name="Ohm R."/>
            <person name="Sun H."/>
            <person name="Tunlid A."/>
            <person name="Henrissat B."/>
            <person name="Grigoriev I.V."/>
            <person name="Hibbett D.S."/>
            <person name="Martin F."/>
        </authorList>
    </citation>
    <scope>NUCLEOTIDE SEQUENCE [LARGE SCALE GENOMIC DNA]</scope>
    <source>
        <strain evidence="2">MUT 4182</strain>
    </source>
</reference>
<name>A0A0C3LCC9_9AGAM</name>
<proteinExistence type="predicted"/>
<dbReference type="Proteomes" id="UP000054248">
    <property type="component" value="Unassembled WGS sequence"/>
</dbReference>
<evidence type="ECO:0000313" key="2">
    <source>
        <dbReference type="Proteomes" id="UP000054248"/>
    </source>
</evidence>
<dbReference type="EMBL" id="KN823238">
    <property type="protein sequence ID" value="KIO19147.1"/>
    <property type="molecule type" value="Genomic_DNA"/>
</dbReference>
<dbReference type="InterPro" id="IPR036249">
    <property type="entry name" value="Thioredoxin-like_sf"/>
</dbReference>
<dbReference type="Gene3D" id="3.40.30.10">
    <property type="entry name" value="Glutaredoxin"/>
    <property type="match status" value="1"/>
</dbReference>
<reference evidence="1 2" key="1">
    <citation type="submission" date="2014-04" db="EMBL/GenBank/DDBJ databases">
        <authorList>
            <consortium name="DOE Joint Genome Institute"/>
            <person name="Kuo A."/>
            <person name="Girlanda M."/>
            <person name="Perotto S."/>
            <person name="Kohler A."/>
            <person name="Nagy L.G."/>
            <person name="Floudas D."/>
            <person name="Copeland A."/>
            <person name="Barry K.W."/>
            <person name="Cichocki N."/>
            <person name="Veneault-Fourrey C."/>
            <person name="LaButti K."/>
            <person name="Lindquist E.A."/>
            <person name="Lipzen A."/>
            <person name="Lundell T."/>
            <person name="Morin E."/>
            <person name="Murat C."/>
            <person name="Sun H."/>
            <person name="Tunlid A."/>
            <person name="Henrissat B."/>
            <person name="Grigoriev I.V."/>
            <person name="Hibbett D.S."/>
            <person name="Martin F."/>
            <person name="Nordberg H.P."/>
            <person name="Cantor M.N."/>
            <person name="Hua S.X."/>
        </authorList>
    </citation>
    <scope>NUCLEOTIDE SEQUENCE [LARGE SCALE GENOMIC DNA]</scope>
    <source>
        <strain evidence="1 2">MUT 4182</strain>
    </source>
</reference>
<protein>
    <submittedName>
        <fullName evidence="1">Uncharacterized protein</fullName>
    </submittedName>
</protein>
<sequence>MVKNITSFNEFDSLINGGKPSPSITLTVFRFPVHRTDPYNYVSILFSSIAGQDFISSMEFCKVGIDEQSEIAQKYDVRDTLACKVFKNGNEVGGL</sequence>
<dbReference type="AlphaFoldDB" id="A0A0C3LCC9"/>
<dbReference type="SUPFAM" id="SSF52833">
    <property type="entry name" value="Thioredoxin-like"/>
    <property type="match status" value="1"/>
</dbReference>
<evidence type="ECO:0000313" key="1">
    <source>
        <dbReference type="EMBL" id="KIO19147.1"/>
    </source>
</evidence>
<keyword evidence="2" id="KW-1185">Reference proteome</keyword>
<accession>A0A0C3LCC9</accession>